<name>A0ABY1PUV8_9BACT</name>
<organism evidence="1 2">
    <name type="scientific">Neorhodopirellula lusitana</name>
    <dbReference type="NCBI Taxonomy" id="445327"/>
    <lineage>
        <taxon>Bacteria</taxon>
        <taxon>Pseudomonadati</taxon>
        <taxon>Planctomycetota</taxon>
        <taxon>Planctomycetia</taxon>
        <taxon>Pirellulales</taxon>
        <taxon>Pirellulaceae</taxon>
        <taxon>Neorhodopirellula</taxon>
    </lineage>
</organism>
<dbReference type="SUPFAM" id="SSF52540">
    <property type="entry name" value="P-loop containing nucleoside triphosphate hydrolases"/>
    <property type="match status" value="1"/>
</dbReference>
<evidence type="ECO:0000313" key="2">
    <source>
        <dbReference type="Proteomes" id="UP001158067"/>
    </source>
</evidence>
<keyword evidence="2" id="KW-1185">Reference proteome</keyword>
<comment type="caution">
    <text evidence="1">The sequence shown here is derived from an EMBL/GenBank/DDBJ whole genome shotgun (WGS) entry which is preliminary data.</text>
</comment>
<proteinExistence type="predicted"/>
<dbReference type="PANTHER" id="PTHR30267:SF2">
    <property type="entry name" value="PROTEIN PRKA"/>
    <property type="match status" value="1"/>
</dbReference>
<dbReference type="EMBL" id="FXUG01000002">
    <property type="protein sequence ID" value="SMP47539.1"/>
    <property type="molecule type" value="Genomic_DNA"/>
</dbReference>
<gene>
    <name evidence="1" type="ORF">SAMN06265222_102310</name>
</gene>
<reference evidence="1 2" key="1">
    <citation type="submission" date="2017-05" db="EMBL/GenBank/DDBJ databases">
        <authorList>
            <person name="Varghese N."/>
            <person name="Submissions S."/>
        </authorList>
    </citation>
    <scope>NUCLEOTIDE SEQUENCE [LARGE SCALE GENOMIC DNA]</scope>
    <source>
        <strain evidence="1 2">DSM 25457</strain>
    </source>
</reference>
<dbReference type="PANTHER" id="PTHR30267">
    <property type="entry name" value="PROTEIN KINASE PRKA"/>
    <property type="match status" value="1"/>
</dbReference>
<dbReference type="Gene3D" id="3.40.50.300">
    <property type="entry name" value="P-loop containing nucleotide triphosphate hydrolases"/>
    <property type="match status" value="1"/>
</dbReference>
<dbReference type="InterPro" id="IPR027417">
    <property type="entry name" value="P-loop_NTPase"/>
</dbReference>
<dbReference type="Proteomes" id="UP001158067">
    <property type="component" value="Unassembled WGS sequence"/>
</dbReference>
<sequence length="512" mass="57324">MSVEPNCLAELESPFRGESPVISCQNGNQCIATSPEYLVNTNMDCPTATNLQELLDSGWKSKNVKQEIQDNFSRMLASGEELYPGIVGYEDTVIPEINLALLAGHDMLFLGEKGQAKSRLMRQLVQFLDPFIPYIDHPDLPVHEDPVNPISSLGRRIVQQSEPKDIPIAWWPRKERYAERLSPGTKFADIIGEIDPAKLTGGVSMSAEEALSFGLIPRMHRGIFAMNELPELDDLVQVGLFNILEERDVQIRGYPIKFDVDVLILFSANPATYNRSGKVIPQLKDRIGTIVQTHYPRERDQGIEILQQEVGDDLGGDYPVHVPYFMYQIIEEITNRARQSKYIDQASGVSARFSLANFRTIVASARQRGIVCGEKPAVPRISDLGHLYSSSLGKLELDLMGTHQMSEKQVIDAVIAEAIQTVFSEYIEEHGLAEIAEIFRGGVRVEVGDLLPSRVYADRLQHVPPAWDRAFEVNASEDEAMRASCVEFILAGLYSIDKISRSQKHGKIHYET</sequence>
<protein>
    <submittedName>
        <fullName evidence="1">Magnesium chelatase subunit I</fullName>
    </submittedName>
</protein>
<accession>A0ABY1PUV8</accession>
<evidence type="ECO:0000313" key="1">
    <source>
        <dbReference type="EMBL" id="SMP47539.1"/>
    </source>
</evidence>